<dbReference type="Proteomes" id="UP000324222">
    <property type="component" value="Unassembled WGS sequence"/>
</dbReference>
<reference evidence="1 2" key="1">
    <citation type="submission" date="2019-05" db="EMBL/GenBank/DDBJ databases">
        <title>Another draft genome of Portunus trituberculatus and its Hox gene families provides insights of decapod evolution.</title>
        <authorList>
            <person name="Jeong J.-H."/>
            <person name="Song I."/>
            <person name="Kim S."/>
            <person name="Choi T."/>
            <person name="Kim D."/>
            <person name="Ryu S."/>
            <person name="Kim W."/>
        </authorList>
    </citation>
    <scope>NUCLEOTIDE SEQUENCE [LARGE SCALE GENOMIC DNA]</scope>
    <source>
        <tissue evidence="1">Muscle</tissue>
    </source>
</reference>
<sequence>MTDVYLALHLAGVGRGGVGRDGAVEDACMEQRGRLGFVLYGSGFREYLRVCPAAVSELQIRQCSAGLPGAGSGQEGR</sequence>
<evidence type="ECO:0000313" key="2">
    <source>
        <dbReference type="Proteomes" id="UP000324222"/>
    </source>
</evidence>
<evidence type="ECO:0000313" key="1">
    <source>
        <dbReference type="EMBL" id="MPC68626.1"/>
    </source>
</evidence>
<name>A0A5B7HF53_PORTR</name>
<comment type="caution">
    <text evidence="1">The sequence shown here is derived from an EMBL/GenBank/DDBJ whole genome shotgun (WGS) entry which is preliminary data.</text>
</comment>
<dbReference type="AlphaFoldDB" id="A0A5B7HF53"/>
<proteinExistence type="predicted"/>
<dbReference type="EMBL" id="VSRR010028132">
    <property type="protein sequence ID" value="MPC68626.1"/>
    <property type="molecule type" value="Genomic_DNA"/>
</dbReference>
<gene>
    <name evidence="1" type="ORF">E2C01_062829</name>
</gene>
<accession>A0A5B7HF53</accession>
<keyword evidence="2" id="KW-1185">Reference proteome</keyword>
<protein>
    <submittedName>
        <fullName evidence="1">Uncharacterized protein</fullName>
    </submittedName>
</protein>
<organism evidence="1 2">
    <name type="scientific">Portunus trituberculatus</name>
    <name type="common">Swimming crab</name>
    <name type="synonym">Neptunus trituberculatus</name>
    <dbReference type="NCBI Taxonomy" id="210409"/>
    <lineage>
        <taxon>Eukaryota</taxon>
        <taxon>Metazoa</taxon>
        <taxon>Ecdysozoa</taxon>
        <taxon>Arthropoda</taxon>
        <taxon>Crustacea</taxon>
        <taxon>Multicrustacea</taxon>
        <taxon>Malacostraca</taxon>
        <taxon>Eumalacostraca</taxon>
        <taxon>Eucarida</taxon>
        <taxon>Decapoda</taxon>
        <taxon>Pleocyemata</taxon>
        <taxon>Brachyura</taxon>
        <taxon>Eubrachyura</taxon>
        <taxon>Portunoidea</taxon>
        <taxon>Portunidae</taxon>
        <taxon>Portuninae</taxon>
        <taxon>Portunus</taxon>
    </lineage>
</organism>